<reference evidence="1 2" key="1">
    <citation type="submission" date="2022-01" db="EMBL/GenBank/DDBJ databases">
        <title>Alkalihalobacillus sp. EGI L200015, a novel bacterium isolated from a salt lake sediment.</title>
        <authorList>
            <person name="Gao L."/>
            <person name="Fang B.-Z."/>
            <person name="Li W.-J."/>
        </authorList>
    </citation>
    <scope>NUCLEOTIDE SEQUENCE [LARGE SCALE GENOMIC DNA]</scope>
    <source>
        <strain evidence="1 2">KCTC 12718</strain>
    </source>
</reference>
<evidence type="ECO:0000313" key="2">
    <source>
        <dbReference type="Proteomes" id="UP001649381"/>
    </source>
</evidence>
<gene>
    <name evidence="1" type="ORF">L2716_16975</name>
</gene>
<sequence>MDTIKNEFQTQRYRQFTFETNDPMLSEFLNEVAMNNINITAYLQHREIIGPNFVQVVVGTPTTQTERDINLTRRILKLLGIKFCEYDVIKVFGFPPVTPGILNTLYGALWCKVKVRSMVIGEETLIYIDVDDIDQALRILRQPTLRRCNP</sequence>
<name>A0ABS9H393_9BACL</name>
<comment type="caution">
    <text evidence="1">The sequence shown here is derived from an EMBL/GenBank/DDBJ whole genome shotgun (WGS) entry which is preliminary data.</text>
</comment>
<dbReference type="Proteomes" id="UP001649381">
    <property type="component" value="Unassembled WGS sequence"/>
</dbReference>
<protein>
    <recommendedName>
        <fullName evidence="3">ACT domain-containing protein</fullName>
    </recommendedName>
</protein>
<evidence type="ECO:0008006" key="3">
    <source>
        <dbReference type="Google" id="ProtNLM"/>
    </source>
</evidence>
<keyword evidence="2" id="KW-1185">Reference proteome</keyword>
<accession>A0ABS9H393</accession>
<organism evidence="1 2">
    <name type="scientific">Pseudalkalibacillus berkeleyi</name>
    <dbReference type="NCBI Taxonomy" id="1069813"/>
    <lineage>
        <taxon>Bacteria</taxon>
        <taxon>Bacillati</taxon>
        <taxon>Bacillota</taxon>
        <taxon>Bacilli</taxon>
        <taxon>Bacillales</taxon>
        <taxon>Fictibacillaceae</taxon>
        <taxon>Pseudalkalibacillus</taxon>
    </lineage>
</organism>
<dbReference type="RefSeq" id="WP_236338283.1">
    <property type="nucleotide sequence ID" value="NZ_JAKIJS010000003.1"/>
</dbReference>
<proteinExistence type="predicted"/>
<dbReference type="EMBL" id="JAKIJS010000003">
    <property type="protein sequence ID" value="MCF6139422.1"/>
    <property type="molecule type" value="Genomic_DNA"/>
</dbReference>
<evidence type="ECO:0000313" key="1">
    <source>
        <dbReference type="EMBL" id="MCF6139422.1"/>
    </source>
</evidence>